<accession>A0ABN7WEP7</accession>
<sequence>YQKGSILPREGSEGANLLRLRRAAQPIPCLYCRTCFDYINDYTINSEL</sequence>
<evidence type="ECO:0000313" key="2">
    <source>
        <dbReference type="Proteomes" id="UP000789901"/>
    </source>
</evidence>
<gene>
    <name evidence="1" type="ORF">GMARGA_LOCUS29777</name>
</gene>
<reference evidence="1 2" key="1">
    <citation type="submission" date="2021-06" db="EMBL/GenBank/DDBJ databases">
        <authorList>
            <person name="Kallberg Y."/>
            <person name="Tangrot J."/>
            <person name="Rosling A."/>
        </authorList>
    </citation>
    <scope>NUCLEOTIDE SEQUENCE [LARGE SCALE GENOMIC DNA]</scope>
    <source>
        <strain evidence="1 2">120-4 pot B 10/14</strain>
    </source>
</reference>
<dbReference type="EMBL" id="CAJVQB010040669">
    <property type="protein sequence ID" value="CAG8828687.1"/>
    <property type="molecule type" value="Genomic_DNA"/>
</dbReference>
<feature type="non-terminal residue" evidence="1">
    <location>
        <position position="48"/>
    </location>
</feature>
<organism evidence="1 2">
    <name type="scientific">Gigaspora margarita</name>
    <dbReference type="NCBI Taxonomy" id="4874"/>
    <lineage>
        <taxon>Eukaryota</taxon>
        <taxon>Fungi</taxon>
        <taxon>Fungi incertae sedis</taxon>
        <taxon>Mucoromycota</taxon>
        <taxon>Glomeromycotina</taxon>
        <taxon>Glomeromycetes</taxon>
        <taxon>Diversisporales</taxon>
        <taxon>Gigasporaceae</taxon>
        <taxon>Gigaspora</taxon>
    </lineage>
</organism>
<protein>
    <submittedName>
        <fullName evidence="1">38244_t:CDS:1</fullName>
    </submittedName>
</protein>
<keyword evidence="2" id="KW-1185">Reference proteome</keyword>
<feature type="non-terminal residue" evidence="1">
    <location>
        <position position="1"/>
    </location>
</feature>
<name>A0ABN7WEP7_GIGMA</name>
<proteinExistence type="predicted"/>
<comment type="caution">
    <text evidence="1">The sequence shown here is derived from an EMBL/GenBank/DDBJ whole genome shotgun (WGS) entry which is preliminary data.</text>
</comment>
<dbReference type="Proteomes" id="UP000789901">
    <property type="component" value="Unassembled WGS sequence"/>
</dbReference>
<evidence type="ECO:0000313" key="1">
    <source>
        <dbReference type="EMBL" id="CAG8828687.1"/>
    </source>
</evidence>